<evidence type="ECO:0000259" key="2">
    <source>
        <dbReference type="PROSITE" id="PS50887"/>
    </source>
</evidence>
<dbReference type="EMBL" id="JACJFM010000004">
    <property type="protein sequence ID" value="MBB1485885.1"/>
    <property type="molecule type" value="Genomic_DNA"/>
</dbReference>
<dbReference type="CDD" id="cd01949">
    <property type="entry name" value="GGDEF"/>
    <property type="match status" value="1"/>
</dbReference>
<comment type="caution">
    <text evidence="3">The sequence shown here is derived from an EMBL/GenBank/DDBJ whole genome shotgun (WGS) entry which is preliminary data.</text>
</comment>
<evidence type="ECO:0000313" key="4">
    <source>
        <dbReference type="Proteomes" id="UP000565262"/>
    </source>
</evidence>
<dbReference type="PANTHER" id="PTHR44757:SF2">
    <property type="entry name" value="BIOFILM ARCHITECTURE MAINTENANCE PROTEIN MBAA"/>
    <property type="match status" value="1"/>
</dbReference>
<dbReference type="SMART" id="SM00267">
    <property type="entry name" value="GGDEF"/>
    <property type="match status" value="1"/>
</dbReference>
<dbReference type="SUPFAM" id="SSF55073">
    <property type="entry name" value="Nucleotide cyclase"/>
    <property type="match status" value="1"/>
</dbReference>
<dbReference type="Pfam" id="PF13188">
    <property type="entry name" value="PAS_8"/>
    <property type="match status" value="1"/>
</dbReference>
<dbReference type="InterPro" id="IPR000014">
    <property type="entry name" value="PAS"/>
</dbReference>
<dbReference type="Gene3D" id="3.30.70.270">
    <property type="match status" value="1"/>
</dbReference>
<dbReference type="InterPro" id="IPR000160">
    <property type="entry name" value="GGDEF_dom"/>
</dbReference>
<dbReference type="PROSITE" id="PS50887">
    <property type="entry name" value="GGDEF"/>
    <property type="match status" value="1"/>
</dbReference>
<evidence type="ECO:0000313" key="3">
    <source>
        <dbReference type="EMBL" id="MBB1485885.1"/>
    </source>
</evidence>
<dbReference type="Pfam" id="PF00990">
    <property type="entry name" value="GGDEF"/>
    <property type="match status" value="1"/>
</dbReference>
<dbReference type="InterPro" id="IPR029787">
    <property type="entry name" value="Nucleotide_cyclase"/>
</dbReference>
<sequence>MYTETDFSHLTVLESHQDIASFELVPDIIWIFDLDRHGFWWGNSSALKFWGLDHLQQLIDKDLSADTEGARKRTEQTFYKAVAQGMTLDPWTTYPGGKPRVLLMRHKAVLLGPEKHRGIIAFISEEVNLGEDPETLLFAEAIRYTSVAVTSFTLDGAPLFENPAAAEKYGYLSEQAMPEGMTEFERRFSSPEEGRFRLEQARARQDGQQEHLMKTQAGVRRHTVDIRTSRHPLTGDYITLVSEYDVTDLHNALKQAEAAGDALKKMAHYDALTGLAGLRLCKDRMEQSFSFARDNQAQVALMFIDLDGFKAVNDNYGHDAGDHVLKTVAQRLREKTGPQDTVGRIGGDEFLVILPDLEKNRDFSAIAGDMIQSLDIPIQICSENCQPQLAYIGASIGIALYPGSGQTAEGLLKAADQAMYRIKRSGKNNFSFA</sequence>
<name>A0A839IL02_9GAMM</name>
<feature type="domain" description="GGDEF" evidence="2">
    <location>
        <begin position="297"/>
        <end position="433"/>
    </location>
</feature>
<dbReference type="Proteomes" id="UP000565262">
    <property type="component" value="Unassembled WGS sequence"/>
</dbReference>
<dbReference type="AlphaFoldDB" id="A0A839IL02"/>
<keyword evidence="4" id="KW-1185">Reference proteome</keyword>
<dbReference type="InterPro" id="IPR043128">
    <property type="entry name" value="Rev_trsase/Diguanyl_cyclase"/>
</dbReference>
<accession>A0A839IL02</accession>
<protein>
    <submittedName>
        <fullName evidence="3">Sensor domain-containing diguanylate cyclase</fullName>
    </submittedName>
</protein>
<dbReference type="PANTHER" id="PTHR44757">
    <property type="entry name" value="DIGUANYLATE CYCLASE DGCP"/>
    <property type="match status" value="1"/>
</dbReference>
<dbReference type="InterPro" id="IPR052155">
    <property type="entry name" value="Biofilm_reg_signaling"/>
</dbReference>
<dbReference type="RefSeq" id="WP_182807671.1">
    <property type="nucleotide sequence ID" value="NZ_JACJFM010000004.1"/>
</dbReference>
<reference evidence="3 4" key="1">
    <citation type="submission" date="2020-08" db="EMBL/GenBank/DDBJ databases">
        <title>Oceanospirillum sp. nov. isolated from marine sediment.</title>
        <authorList>
            <person name="Ji X."/>
        </authorList>
    </citation>
    <scope>NUCLEOTIDE SEQUENCE [LARGE SCALE GENOMIC DNA]</scope>
    <source>
        <strain evidence="3 4">D5</strain>
    </source>
</reference>
<dbReference type="FunFam" id="3.30.70.270:FF:000001">
    <property type="entry name" value="Diguanylate cyclase domain protein"/>
    <property type="match status" value="1"/>
</dbReference>
<dbReference type="GO" id="GO:0003824">
    <property type="term" value="F:catalytic activity"/>
    <property type="evidence" value="ECO:0007669"/>
    <property type="project" value="UniProtKB-ARBA"/>
</dbReference>
<comment type="cofactor">
    <cofactor evidence="1">
        <name>Mg(2+)</name>
        <dbReference type="ChEBI" id="CHEBI:18420"/>
    </cofactor>
</comment>
<proteinExistence type="predicted"/>
<dbReference type="NCBIfam" id="TIGR00254">
    <property type="entry name" value="GGDEF"/>
    <property type="match status" value="1"/>
</dbReference>
<evidence type="ECO:0000256" key="1">
    <source>
        <dbReference type="ARBA" id="ARBA00001946"/>
    </source>
</evidence>
<gene>
    <name evidence="3" type="ORF">H4O21_04565</name>
</gene>
<organism evidence="3 4">
    <name type="scientific">Oceanospirillum sediminis</name>
    <dbReference type="NCBI Taxonomy" id="2760088"/>
    <lineage>
        <taxon>Bacteria</taxon>
        <taxon>Pseudomonadati</taxon>
        <taxon>Pseudomonadota</taxon>
        <taxon>Gammaproteobacteria</taxon>
        <taxon>Oceanospirillales</taxon>
        <taxon>Oceanospirillaceae</taxon>
        <taxon>Oceanospirillum</taxon>
    </lineage>
</organism>